<keyword evidence="7 8" id="KW-0472">Membrane</keyword>
<keyword evidence="2" id="KW-0813">Transport</keyword>
<accession>A0A9J6RMP6</accession>
<dbReference type="InterPro" id="IPR013130">
    <property type="entry name" value="Fe3_Rdtase_TM_dom"/>
</dbReference>
<dbReference type="GO" id="GO:0005886">
    <property type="term" value="C:plasma membrane"/>
    <property type="evidence" value="ECO:0007669"/>
    <property type="project" value="TreeGrafter"/>
</dbReference>
<comment type="subcellular location">
    <subcellularLocation>
        <location evidence="1">Membrane</location>
        <topology evidence="1">Multi-pass membrane protein</topology>
    </subcellularLocation>
</comment>
<evidence type="ECO:0000313" key="11">
    <source>
        <dbReference type="Proteomes" id="UP001069090"/>
    </source>
</evidence>
<feature type="transmembrane region" description="Helical" evidence="8">
    <location>
        <begin position="73"/>
        <end position="91"/>
    </location>
</feature>
<dbReference type="Proteomes" id="UP001069090">
    <property type="component" value="Unassembled WGS sequence"/>
</dbReference>
<dbReference type="GO" id="GO:0016679">
    <property type="term" value="F:oxidoreductase activity, acting on diphenols and related substances as donors"/>
    <property type="evidence" value="ECO:0007669"/>
    <property type="project" value="TreeGrafter"/>
</dbReference>
<reference evidence="10 11" key="1">
    <citation type="submission" date="2022-12" db="EMBL/GenBank/DDBJ databases">
        <title>Dasania phycosphaerae sp. nov., isolated from particulate material of the south coast of Korea.</title>
        <authorList>
            <person name="Jiang Y."/>
        </authorList>
    </citation>
    <scope>NUCLEOTIDE SEQUENCE [LARGE SCALE GENOMIC DNA]</scope>
    <source>
        <strain evidence="10 11">GY-19</strain>
    </source>
</reference>
<evidence type="ECO:0000256" key="7">
    <source>
        <dbReference type="ARBA" id="ARBA00023136"/>
    </source>
</evidence>
<feature type="transmembrane region" description="Helical" evidence="8">
    <location>
        <begin position="39"/>
        <end position="61"/>
    </location>
</feature>
<dbReference type="GO" id="GO:0020037">
    <property type="term" value="F:heme binding"/>
    <property type="evidence" value="ECO:0007669"/>
    <property type="project" value="TreeGrafter"/>
</dbReference>
<name>A0A9J6RMP6_9GAMM</name>
<keyword evidence="3" id="KW-0479">Metal-binding</keyword>
<dbReference type="InterPro" id="IPR022837">
    <property type="entry name" value="MsrQ-like"/>
</dbReference>
<keyword evidence="5 8" id="KW-1133">Transmembrane helix</keyword>
<dbReference type="AlphaFoldDB" id="A0A9J6RMP6"/>
<evidence type="ECO:0000313" key="10">
    <source>
        <dbReference type="EMBL" id="MCZ0866006.1"/>
    </source>
</evidence>
<keyword evidence="3" id="KW-0349">Heme</keyword>
<dbReference type="EMBL" id="JAPTGG010000010">
    <property type="protein sequence ID" value="MCZ0866006.1"/>
    <property type="molecule type" value="Genomic_DNA"/>
</dbReference>
<feature type="transmembrane region" description="Helical" evidence="8">
    <location>
        <begin position="111"/>
        <end position="128"/>
    </location>
</feature>
<dbReference type="Pfam" id="PF01794">
    <property type="entry name" value="Ferric_reduct"/>
    <property type="match status" value="1"/>
</dbReference>
<dbReference type="PANTHER" id="PTHR36964:SF1">
    <property type="entry name" value="PROTEIN-METHIONINE-SULFOXIDE REDUCTASE HEME-BINDING SUBUNIT MSRQ"/>
    <property type="match status" value="1"/>
</dbReference>
<feature type="domain" description="Ferric oxidoreductase" evidence="9">
    <location>
        <begin position="6"/>
        <end position="117"/>
    </location>
</feature>
<dbReference type="GO" id="GO:0010181">
    <property type="term" value="F:FMN binding"/>
    <property type="evidence" value="ECO:0007669"/>
    <property type="project" value="TreeGrafter"/>
</dbReference>
<proteinExistence type="predicted"/>
<keyword evidence="11" id="KW-1185">Reference proteome</keyword>
<evidence type="ECO:0000256" key="1">
    <source>
        <dbReference type="ARBA" id="ARBA00004141"/>
    </source>
</evidence>
<keyword evidence="6" id="KW-0408">Iron</keyword>
<organism evidence="10 11">
    <name type="scientific">Dasania phycosphaerae</name>
    <dbReference type="NCBI Taxonomy" id="2950436"/>
    <lineage>
        <taxon>Bacteria</taxon>
        <taxon>Pseudomonadati</taxon>
        <taxon>Pseudomonadota</taxon>
        <taxon>Gammaproteobacteria</taxon>
        <taxon>Cellvibrionales</taxon>
        <taxon>Spongiibacteraceae</taxon>
        <taxon>Dasania</taxon>
    </lineage>
</organism>
<evidence type="ECO:0000256" key="4">
    <source>
        <dbReference type="ARBA" id="ARBA00022692"/>
    </source>
</evidence>
<evidence type="ECO:0000256" key="3">
    <source>
        <dbReference type="ARBA" id="ARBA00022617"/>
    </source>
</evidence>
<dbReference type="RefSeq" id="WP_258332329.1">
    <property type="nucleotide sequence ID" value="NZ_JAPTGG010000010.1"/>
</dbReference>
<comment type="caution">
    <text evidence="10">The sequence shown here is derived from an EMBL/GenBank/DDBJ whole genome shotgun (WGS) entry which is preliminary data.</text>
</comment>
<feature type="transmembrane region" description="Helical" evidence="8">
    <location>
        <begin position="6"/>
        <end position="27"/>
    </location>
</feature>
<evidence type="ECO:0000256" key="2">
    <source>
        <dbReference type="ARBA" id="ARBA00022448"/>
    </source>
</evidence>
<gene>
    <name evidence="10" type="ORF">O0V09_12405</name>
</gene>
<evidence type="ECO:0000256" key="8">
    <source>
        <dbReference type="SAM" id="Phobius"/>
    </source>
</evidence>
<sequence length="161" mass="19074">MLILSLGFWAITFLWLTLAISPLKRLTGITELMRYRRMLGLYCWFYASLHLLAVAHFLLAWDAAIFAEEFSERPYMAVGIIAWLLLLPLGLSSNRWAIKKLGRRWKRLHQLVYVISLCVLLHFFWLVRSDYSEVLVYALLLLVLLGERLWLFFKRKRLQAN</sequence>
<evidence type="ECO:0000259" key="9">
    <source>
        <dbReference type="Pfam" id="PF01794"/>
    </source>
</evidence>
<protein>
    <submittedName>
        <fullName evidence="10">Ferric reductase-like transmembrane domain-containing protein</fullName>
    </submittedName>
</protein>
<keyword evidence="4 8" id="KW-0812">Transmembrane</keyword>
<evidence type="ECO:0000256" key="5">
    <source>
        <dbReference type="ARBA" id="ARBA00022989"/>
    </source>
</evidence>
<evidence type="ECO:0000256" key="6">
    <source>
        <dbReference type="ARBA" id="ARBA00023004"/>
    </source>
</evidence>
<dbReference type="PANTHER" id="PTHR36964">
    <property type="entry name" value="PROTEIN-METHIONINE-SULFOXIDE REDUCTASE HEME-BINDING SUBUNIT MSRQ"/>
    <property type="match status" value="1"/>
</dbReference>
<feature type="transmembrane region" description="Helical" evidence="8">
    <location>
        <begin position="134"/>
        <end position="153"/>
    </location>
</feature>